<comment type="caution">
    <text evidence="5">The sequence shown here is derived from an EMBL/GenBank/DDBJ whole genome shotgun (WGS) entry which is preliminary data.</text>
</comment>
<reference evidence="5" key="1">
    <citation type="submission" date="2020-08" db="EMBL/GenBank/DDBJ databases">
        <title>Genome public.</title>
        <authorList>
            <person name="Liu C."/>
            <person name="Sun Q."/>
        </authorList>
    </citation>
    <scope>NUCLEOTIDE SEQUENCE</scope>
    <source>
        <strain evidence="5">NSJ-28</strain>
    </source>
</reference>
<accession>A0A923LXC3</accession>
<organism evidence="5 6">
    <name type="scientific">Agathobaculum faecis</name>
    <dbReference type="NCBI Taxonomy" id="2763013"/>
    <lineage>
        <taxon>Bacteria</taxon>
        <taxon>Bacillati</taxon>
        <taxon>Bacillota</taxon>
        <taxon>Clostridia</taxon>
        <taxon>Eubacteriales</taxon>
        <taxon>Butyricicoccaceae</taxon>
        <taxon>Agathobaculum</taxon>
    </lineage>
</organism>
<dbReference type="EMBL" id="JACOPL010000007">
    <property type="protein sequence ID" value="MBC5725644.1"/>
    <property type="molecule type" value="Genomic_DNA"/>
</dbReference>
<dbReference type="Pfam" id="PF01232">
    <property type="entry name" value="Mannitol_dh"/>
    <property type="match status" value="1"/>
</dbReference>
<dbReference type="RefSeq" id="WP_147574215.1">
    <property type="nucleotide sequence ID" value="NZ_JACOPL010000007.1"/>
</dbReference>
<dbReference type="SUPFAM" id="SSF48179">
    <property type="entry name" value="6-phosphogluconate dehydrogenase C-terminal domain-like"/>
    <property type="match status" value="1"/>
</dbReference>
<dbReference type="AlphaFoldDB" id="A0A923LXC3"/>
<evidence type="ECO:0000256" key="2">
    <source>
        <dbReference type="ARBA" id="ARBA00048615"/>
    </source>
</evidence>
<dbReference type="InterPro" id="IPR008927">
    <property type="entry name" value="6-PGluconate_DH-like_C_sf"/>
</dbReference>
<dbReference type="InterPro" id="IPR050988">
    <property type="entry name" value="Mannitol_DH/Oxidoreductase"/>
</dbReference>
<dbReference type="Gene3D" id="3.40.50.720">
    <property type="entry name" value="NAD(P)-binding Rossmann-like Domain"/>
    <property type="match status" value="1"/>
</dbReference>
<dbReference type="SUPFAM" id="SSF51735">
    <property type="entry name" value="NAD(P)-binding Rossmann-fold domains"/>
    <property type="match status" value="1"/>
</dbReference>
<evidence type="ECO:0000313" key="6">
    <source>
        <dbReference type="Proteomes" id="UP000606499"/>
    </source>
</evidence>
<comment type="catalytic activity">
    <reaction evidence="2">
        <text>D-mannitol 1-phosphate + NAD(+) = beta-D-fructose 6-phosphate + NADH + H(+)</text>
        <dbReference type="Rhea" id="RHEA:19661"/>
        <dbReference type="ChEBI" id="CHEBI:15378"/>
        <dbReference type="ChEBI" id="CHEBI:57540"/>
        <dbReference type="ChEBI" id="CHEBI:57634"/>
        <dbReference type="ChEBI" id="CHEBI:57945"/>
        <dbReference type="ChEBI" id="CHEBI:61381"/>
        <dbReference type="EC" id="1.1.1.17"/>
    </reaction>
</comment>
<dbReference type="GO" id="GO:0008926">
    <property type="term" value="F:mannitol-1-phosphate 5-dehydrogenase activity"/>
    <property type="evidence" value="ECO:0007669"/>
    <property type="project" value="UniProtKB-EC"/>
</dbReference>
<evidence type="ECO:0000259" key="3">
    <source>
        <dbReference type="Pfam" id="PF01232"/>
    </source>
</evidence>
<keyword evidence="1" id="KW-0560">Oxidoreductase</keyword>
<proteinExistence type="predicted"/>
<dbReference type="InterPro" id="IPR013118">
    <property type="entry name" value="Mannitol_DH_C"/>
</dbReference>
<gene>
    <name evidence="5" type="ORF">H8S45_09270</name>
</gene>
<keyword evidence="6" id="KW-1185">Reference proteome</keyword>
<dbReference type="InterPro" id="IPR036291">
    <property type="entry name" value="NAD(P)-bd_dom_sf"/>
</dbReference>
<evidence type="ECO:0000256" key="1">
    <source>
        <dbReference type="ARBA" id="ARBA00023002"/>
    </source>
</evidence>
<name>A0A923LXC3_9FIRM</name>
<dbReference type="InterPro" id="IPR013131">
    <property type="entry name" value="Mannitol_DH_N"/>
</dbReference>
<dbReference type="InterPro" id="IPR013328">
    <property type="entry name" value="6PGD_dom2"/>
</dbReference>
<sequence length="538" mass="60455">MKLSLENLSQNLSWKGYRLPQYDIQAARDYTKAHPVWLHFGAGNLFRAFPAVLAQRLLTARLSRAGVICCEGYDEELIDRCYRSCDHLSIVATVYPNGTVNKEVVASVTESLKMSEDEDRLRQIFTSPDLQMVSFTITEKGYVLRDDQRHFLPAVGQDILQGPQVASTFAGRITALCLSRARAGLAPVALVSLDNCQNNSHLLRRMTTDLAGGWLEHGHITQEDFDYITKKLTYPLSMIDKITPHPDERVCAMLQEDGLSGMEIFTTSKSTVAAAYVNSERPQHLLIENDFPNGHPAFEQLGVILTSRSIVEKSARMKACTCMNPMDTALGLFGCLLGYTRICDEMQDPDLVNLITRMSEREAMPLVTDPGVIDPFAFLHEVLGERYPNPFLQDTPQRIATDTSRKLAIRFGETLKAYYNSPVPMHRATHLTYIPLVLACWLRYLVGVDDEGQPFQLSPDARIGNVHKLLGEVRLGDQVTEERLYPLLSSTMYFGINLFEVGVGERVVALFNELNRGPHAVRETLHKYCGEKEPEPAW</sequence>
<dbReference type="Pfam" id="PF08125">
    <property type="entry name" value="Mannitol_dh_C"/>
    <property type="match status" value="1"/>
</dbReference>
<dbReference type="Proteomes" id="UP000606499">
    <property type="component" value="Unassembled WGS sequence"/>
</dbReference>
<dbReference type="PANTHER" id="PTHR43362:SF1">
    <property type="entry name" value="MANNITOL DEHYDROGENASE 2-RELATED"/>
    <property type="match status" value="1"/>
</dbReference>
<feature type="domain" description="Mannitol dehydrogenase N-terminal" evidence="3">
    <location>
        <begin position="38"/>
        <end position="246"/>
    </location>
</feature>
<evidence type="ECO:0000313" key="5">
    <source>
        <dbReference type="EMBL" id="MBC5725644.1"/>
    </source>
</evidence>
<protein>
    <submittedName>
        <fullName evidence="5">Mannitol dehydrogenase family protein</fullName>
    </submittedName>
</protein>
<evidence type="ECO:0000259" key="4">
    <source>
        <dbReference type="Pfam" id="PF08125"/>
    </source>
</evidence>
<dbReference type="PANTHER" id="PTHR43362">
    <property type="entry name" value="MANNITOL DEHYDROGENASE DSF1-RELATED"/>
    <property type="match status" value="1"/>
</dbReference>
<dbReference type="Gene3D" id="1.10.1040.10">
    <property type="entry name" value="N-(1-d-carboxylethyl)-l-norvaline Dehydrogenase, domain 2"/>
    <property type="match status" value="1"/>
</dbReference>
<feature type="domain" description="Mannitol dehydrogenase C-terminal" evidence="4">
    <location>
        <begin position="322"/>
        <end position="495"/>
    </location>
</feature>